<accession>X0UWR5</accession>
<comment type="caution">
    <text evidence="2">The sequence shown here is derived from an EMBL/GenBank/DDBJ whole genome shotgun (WGS) entry which is preliminary data.</text>
</comment>
<feature type="domain" description="DUF7133" evidence="1">
    <location>
        <begin position="24"/>
        <end position="178"/>
    </location>
</feature>
<dbReference type="Gene3D" id="2.120.10.30">
    <property type="entry name" value="TolB, C-terminal domain"/>
    <property type="match status" value="1"/>
</dbReference>
<dbReference type="InterPro" id="IPR011989">
    <property type="entry name" value="ARM-like"/>
</dbReference>
<evidence type="ECO:0000259" key="1">
    <source>
        <dbReference type="Pfam" id="PF23500"/>
    </source>
</evidence>
<name>X0UWR5_9ZZZZ</name>
<dbReference type="InterPro" id="IPR055557">
    <property type="entry name" value="DUF7133"/>
</dbReference>
<dbReference type="InterPro" id="IPR011042">
    <property type="entry name" value="6-blade_b-propeller_TolB-like"/>
</dbReference>
<sequence length="264" mass="29201">MARNPFLVPPRSWRLIAAEGRGADVFRISPPEPHRVVWMRMRATGVIQGIIERGGAPTGYVTAAGGTTIYRGDAWGEKYRDNSFTPECSGNLVHRNVLEPDGVGQIARRTDPGREFLASRDIWFRPVNMLNGPDGNLYMADMYRQVINEGVVLPPALRKCFDLTEGSTMGRIYRIVRSDFRQPVIPNLGAATTTELVALLEHANAWHYTTAARLLYQRQDPAAVGPLVRMAAESESPLGRLHAIWALDGLGALSSDVILPRLDD</sequence>
<proteinExistence type="predicted"/>
<protein>
    <recommendedName>
        <fullName evidence="1">DUF7133 domain-containing protein</fullName>
    </recommendedName>
</protein>
<dbReference type="InterPro" id="IPR016024">
    <property type="entry name" value="ARM-type_fold"/>
</dbReference>
<reference evidence="2" key="1">
    <citation type="journal article" date="2014" name="Front. Microbiol.">
        <title>High frequency of phylogenetically diverse reductive dehalogenase-homologous genes in deep subseafloor sedimentary metagenomes.</title>
        <authorList>
            <person name="Kawai M."/>
            <person name="Futagami T."/>
            <person name="Toyoda A."/>
            <person name="Takaki Y."/>
            <person name="Nishi S."/>
            <person name="Hori S."/>
            <person name="Arai W."/>
            <person name="Tsubouchi T."/>
            <person name="Morono Y."/>
            <person name="Uchiyama I."/>
            <person name="Ito T."/>
            <person name="Fujiyama A."/>
            <person name="Inagaki F."/>
            <person name="Takami H."/>
        </authorList>
    </citation>
    <scope>NUCLEOTIDE SEQUENCE</scope>
    <source>
        <strain evidence="2">Expedition CK06-06</strain>
    </source>
</reference>
<dbReference type="Gene3D" id="1.25.10.10">
    <property type="entry name" value="Leucine-rich Repeat Variant"/>
    <property type="match status" value="1"/>
</dbReference>
<dbReference type="Pfam" id="PF23500">
    <property type="entry name" value="DUF7133"/>
    <property type="match status" value="1"/>
</dbReference>
<dbReference type="SUPFAM" id="SSF48371">
    <property type="entry name" value="ARM repeat"/>
    <property type="match status" value="1"/>
</dbReference>
<evidence type="ECO:0000313" key="2">
    <source>
        <dbReference type="EMBL" id="GAG10294.1"/>
    </source>
</evidence>
<feature type="non-terminal residue" evidence="2">
    <location>
        <position position="264"/>
    </location>
</feature>
<dbReference type="AlphaFoldDB" id="X0UWR5"/>
<dbReference type="EMBL" id="BARS01028593">
    <property type="protein sequence ID" value="GAG10294.1"/>
    <property type="molecule type" value="Genomic_DNA"/>
</dbReference>
<organism evidence="2">
    <name type="scientific">marine sediment metagenome</name>
    <dbReference type="NCBI Taxonomy" id="412755"/>
    <lineage>
        <taxon>unclassified sequences</taxon>
        <taxon>metagenomes</taxon>
        <taxon>ecological metagenomes</taxon>
    </lineage>
</organism>
<gene>
    <name evidence="2" type="ORF">S01H1_44799</name>
</gene>